<dbReference type="PANTHER" id="PTHR33048:SF108">
    <property type="entry name" value="INTEGRAL MEMBRANE PROTEIN"/>
    <property type="match status" value="1"/>
</dbReference>
<comment type="caution">
    <text evidence="9">The sequence shown here is derived from an EMBL/GenBank/DDBJ whole genome shotgun (WGS) entry which is preliminary data.</text>
</comment>
<comment type="subcellular location">
    <subcellularLocation>
        <location evidence="1">Membrane</location>
        <topology evidence="1">Multi-pass membrane protein</topology>
    </subcellularLocation>
</comment>
<evidence type="ECO:0000256" key="7">
    <source>
        <dbReference type="SAM" id="Phobius"/>
    </source>
</evidence>
<dbReference type="AlphaFoldDB" id="A0A9W9TCQ9"/>
<feature type="region of interest" description="Disordered" evidence="6">
    <location>
        <begin position="264"/>
        <end position="306"/>
    </location>
</feature>
<evidence type="ECO:0000256" key="4">
    <source>
        <dbReference type="ARBA" id="ARBA00023136"/>
    </source>
</evidence>
<dbReference type="EMBL" id="JAPQKS010000008">
    <property type="protein sequence ID" value="KAJ5216800.1"/>
    <property type="molecule type" value="Genomic_DNA"/>
</dbReference>
<name>A0A9W9TCQ9_9EURO</name>
<organism evidence="9 10">
    <name type="scientific">Penicillium chermesinum</name>
    <dbReference type="NCBI Taxonomy" id="63820"/>
    <lineage>
        <taxon>Eukaryota</taxon>
        <taxon>Fungi</taxon>
        <taxon>Dikarya</taxon>
        <taxon>Ascomycota</taxon>
        <taxon>Pezizomycotina</taxon>
        <taxon>Eurotiomycetes</taxon>
        <taxon>Eurotiomycetidae</taxon>
        <taxon>Eurotiales</taxon>
        <taxon>Aspergillaceae</taxon>
        <taxon>Penicillium</taxon>
    </lineage>
</organism>
<feature type="transmembrane region" description="Helical" evidence="7">
    <location>
        <begin position="117"/>
        <end position="134"/>
    </location>
</feature>
<reference evidence="9" key="1">
    <citation type="submission" date="2022-11" db="EMBL/GenBank/DDBJ databases">
        <authorList>
            <person name="Petersen C."/>
        </authorList>
    </citation>
    <scope>NUCLEOTIDE SEQUENCE</scope>
    <source>
        <strain evidence="9">IBT 19713</strain>
    </source>
</reference>
<dbReference type="InterPro" id="IPR049326">
    <property type="entry name" value="Rhodopsin_dom_fungi"/>
</dbReference>
<feature type="transmembrane region" description="Helical" evidence="7">
    <location>
        <begin position="42"/>
        <end position="65"/>
    </location>
</feature>
<evidence type="ECO:0000313" key="10">
    <source>
        <dbReference type="Proteomes" id="UP001150941"/>
    </source>
</evidence>
<dbReference type="GeneID" id="83206407"/>
<proteinExistence type="inferred from homology"/>
<dbReference type="OrthoDB" id="5329176at2759"/>
<dbReference type="GO" id="GO:0016020">
    <property type="term" value="C:membrane"/>
    <property type="evidence" value="ECO:0007669"/>
    <property type="project" value="UniProtKB-SubCell"/>
</dbReference>
<dbReference type="PANTHER" id="PTHR33048">
    <property type="entry name" value="PTH11-LIKE INTEGRAL MEMBRANE PROTEIN (AFU_ORTHOLOGUE AFUA_5G11245)"/>
    <property type="match status" value="1"/>
</dbReference>
<feature type="transmembrane region" description="Helical" evidence="7">
    <location>
        <begin position="146"/>
        <end position="169"/>
    </location>
</feature>
<comment type="similarity">
    <text evidence="5">Belongs to the SAT4 family.</text>
</comment>
<feature type="compositionally biased region" description="Polar residues" evidence="6">
    <location>
        <begin position="290"/>
        <end position="299"/>
    </location>
</feature>
<keyword evidence="10" id="KW-1185">Reference proteome</keyword>
<gene>
    <name evidence="9" type="ORF">N7468_009808</name>
</gene>
<reference evidence="9" key="2">
    <citation type="journal article" date="2023" name="IMA Fungus">
        <title>Comparative genomic study of the Penicillium genus elucidates a diverse pangenome and 15 lateral gene transfer events.</title>
        <authorList>
            <person name="Petersen C."/>
            <person name="Sorensen T."/>
            <person name="Nielsen M.R."/>
            <person name="Sondergaard T.E."/>
            <person name="Sorensen J.L."/>
            <person name="Fitzpatrick D.A."/>
            <person name="Frisvad J.C."/>
            <person name="Nielsen K.L."/>
        </authorList>
    </citation>
    <scope>NUCLEOTIDE SEQUENCE</scope>
    <source>
        <strain evidence="9">IBT 19713</strain>
    </source>
</reference>
<feature type="compositionally biased region" description="Polar residues" evidence="6">
    <location>
        <begin position="268"/>
        <end position="277"/>
    </location>
</feature>
<feature type="transmembrane region" description="Helical" evidence="7">
    <location>
        <begin position="12"/>
        <end position="30"/>
    </location>
</feature>
<accession>A0A9W9TCQ9</accession>
<sequence length="306" mass="34334">MFETLQPVAYAVSFIFWALSTLLTCLRFYSRGWIIHAFGKDDWWMVLVLVFNTAQQGLFCAFLYYGGGLHLPPTPDPAKVILLSKLLFAEEISYIWMQFIIKTAFLLFYLRLTSSTTFIKGCMPLAAFWDLPAHPNAKCLPKSVTYYVPVSLCIMMDVIVLAFPIRPLWNIQASLSRRLGIIATITAGGIAVVVSCLRIIVLHQFAVNPDFTYILGDMVIISAIELNVAIMVANAPSLKAFWLRHVRGSLSDYTSSVKLSSLRKERSSNQAERSNIYQRDERGLKPTDLMDSSSTNNLVTRPGSEG</sequence>
<dbReference type="RefSeq" id="XP_058325671.1">
    <property type="nucleotide sequence ID" value="XM_058479103.1"/>
</dbReference>
<evidence type="ECO:0000256" key="2">
    <source>
        <dbReference type="ARBA" id="ARBA00022692"/>
    </source>
</evidence>
<feature type="transmembrane region" description="Helical" evidence="7">
    <location>
        <begin position="181"/>
        <end position="201"/>
    </location>
</feature>
<evidence type="ECO:0000259" key="8">
    <source>
        <dbReference type="Pfam" id="PF20684"/>
    </source>
</evidence>
<evidence type="ECO:0000256" key="3">
    <source>
        <dbReference type="ARBA" id="ARBA00022989"/>
    </source>
</evidence>
<protein>
    <recommendedName>
        <fullName evidence="8">Rhodopsin domain-containing protein</fullName>
    </recommendedName>
</protein>
<evidence type="ECO:0000256" key="6">
    <source>
        <dbReference type="SAM" id="MobiDB-lite"/>
    </source>
</evidence>
<dbReference type="Proteomes" id="UP001150941">
    <property type="component" value="Unassembled WGS sequence"/>
</dbReference>
<keyword evidence="2 7" id="KW-0812">Transmembrane</keyword>
<keyword evidence="4 7" id="KW-0472">Membrane</keyword>
<feature type="transmembrane region" description="Helical" evidence="7">
    <location>
        <begin position="213"/>
        <end position="235"/>
    </location>
</feature>
<dbReference type="Pfam" id="PF20684">
    <property type="entry name" value="Fung_rhodopsin"/>
    <property type="match status" value="1"/>
</dbReference>
<feature type="domain" description="Rhodopsin" evidence="8">
    <location>
        <begin position="115"/>
        <end position="241"/>
    </location>
</feature>
<evidence type="ECO:0000256" key="1">
    <source>
        <dbReference type="ARBA" id="ARBA00004141"/>
    </source>
</evidence>
<evidence type="ECO:0000256" key="5">
    <source>
        <dbReference type="ARBA" id="ARBA00038359"/>
    </source>
</evidence>
<dbReference type="InterPro" id="IPR052337">
    <property type="entry name" value="SAT4-like"/>
</dbReference>
<keyword evidence="3 7" id="KW-1133">Transmembrane helix</keyword>
<evidence type="ECO:0000313" key="9">
    <source>
        <dbReference type="EMBL" id="KAJ5216800.1"/>
    </source>
</evidence>